<accession>A0A196SDZ9</accession>
<sequence>MKFSDCNVTSQADYCALCGTVTEIVVDDCCCNEDSFNKLDFSRFGSVEQIRVGSYSFRNVLSLTIHRLPQLKEVKVGCDSFTSRQKTGNVFCLKNCKGLKELKIGHGSFSKYSACEISNLDELEVIEMGTLEAGGPFSSASLKLKNLPKVKILLFGTGAFCCCIQCVIENLPELTSIHFGWSAFSFKSDDSSKLIMRNLPKLTTIVTEGETNSVFSSIHSIVLENIPSLTTISGVNCFSDVNKSNVKAKNISPTLAASLK</sequence>
<gene>
    <name evidence="1" type="ORF">AV274_3952</name>
</gene>
<dbReference type="EMBL" id="LXWW01000255">
    <property type="protein sequence ID" value="OAO14362.1"/>
    <property type="molecule type" value="Genomic_DNA"/>
</dbReference>
<proteinExistence type="predicted"/>
<dbReference type="OrthoDB" id="442066at2759"/>
<dbReference type="Gene3D" id="3.80.10.10">
    <property type="entry name" value="Ribonuclease Inhibitor"/>
    <property type="match status" value="1"/>
</dbReference>
<dbReference type="AlphaFoldDB" id="A0A196SDZ9"/>
<organism evidence="1 2">
    <name type="scientific">Blastocystis sp. subtype 1 (strain ATCC 50177 / NandII)</name>
    <dbReference type="NCBI Taxonomy" id="478820"/>
    <lineage>
        <taxon>Eukaryota</taxon>
        <taxon>Sar</taxon>
        <taxon>Stramenopiles</taxon>
        <taxon>Bigyra</taxon>
        <taxon>Opalozoa</taxon>
        <taxon>Opalinata</taxon>
        <taxon>Blastocystidae</taxon>
        <taxon>Blastocystis</taxon>
    </lineage>
</organism>
<reference evidence="1 2" key="1">
    <citation type="submission" date="2016-05" db="EMBL/GenBank/DDBJ databases">
        <title>Nuclear genome of Blastocystis sp. subtype 1 NandII.</title>
        <authorList>
            <person name="Gentekaki E."/>
            <person name="Curtis B."/>
            <person name="Stairs C."/>
            <person name="Eme L."/>
            <person name="Herman E."/>
            <person name="Klimes V."/>
            <person name="Arias M.C."/>
            <person name="Elias M."/>
            <person name="Hilliou F."/>
            <person name="Klute M."/>
            <person name="Malik S.-B."/>
            <person name="Pightling A."/>
            <person name="Rachubinski R."/>
            <person name="Salas D."/>
            <person name="Schlacht A."/>
            <person name="Suga H."/>
            <person name="Archibald J."/>
            <person name="Ball S.G."/>
            <person name="Clark G."/>
            <person name="Dacks J."/>
            <person name="Van Der Giezen M."/>
            <person name="Tsaousis A."/>
            <person name="Roger A."/>
        </authorList>
    </citation>
    <scope>NUCLEOTIDE SEQUENCE [LARGE SCALE GENOMIC DNA]</scope>
    <source>
        <strain evidence="2">ATCC 50177 / NandII</strain>
    </source>
</reference>
<dbReference type="Proteomes" id="UP000078348">
    <property type="component" value="Unassembled WGS sequence"/>
</dbReference>
<evidence type="ECO:0000313" key="1">
    <source>
        <dbReference type="EMBL" id="OAO14362.1"/>
    </source>
</evidence>
<dbReference type="InterPro" id="IPR032675">
    <property type="entry name" value="LRR_dom_sf"/>
</dbReference>
<comment type="caution">
    <text evidence="1">The sequence shown here is derived from an EMBL/GenBank/DDBJ whole genome shotgun (WGS) entry which is preliminary data.</text>
</comment>
<keyword evidence="2" id="KW-1185">Reference proteome</keyword>
<protein>
    <submittedName>
        <fullName evidence="1">Uncharacterized protein</fullName>
    </submittedName>
</protein>
<dbReference type="SUPFAM" id="SSF52058">
    <property type="entry name" value="L domain-like"/>
    <property type="match status" value="1"/>
</dbReference>
<evidence type="ECO:0000313" key="2">
    <source>
        <dbReference type="Proteomes" id="UP000078348"/>
    </source>
</evidence>
<name>A0A196SDZ9_BLAHN</name>